<reference evidence="1 2" key="1">
    <citation type="submission" date="2018-10" db="EMBL/GenBank/DDBJ databases">
        <title>Genomic Encyclopedia of Archaeal and Bacterial Type Strains, Phase II (KMG-II): from individual species to whole genera.</title>
        <authorList>
            <person name="Goeker M."/>
        </authorList>
    </citation>
    <scope>NUCLEOTIDE SEQUENCE [LARGE SCALE GENOMIC DNA]</scope>
    <source>
        <strain evidence="1 2">DSM 235</strain>
    </source>
</reference>
<accession>A0A495V299</accession>
<sequence>MKQFIPKMLFNSFHLPSNQVLVLSASSVPKAGSIDWLMFPQIVLERITRQNNDATVRHLCALQYPIVAIQNHEVGVVVIYQGLNERIGILRTVKSFHAAGNLLCNWLVEKDVGWSFNPNGRNLMESPLFREAAGRS</sequence>
<dbReference type="EMBL" id="RBXL01000001">
    <property type="protein sequence ID" value="RKT43526.1"/>
    <property type="molecule type" value="Genomic_DNA"/>
</dbReference>
<protein>
    <submittedName>
        <fullName evidence="1">Uncharacterized protein</fullName>
    </submittedName>
</protein>
<evidence type="ECO:0000313" key="2">
    <source>
        <dbReference type="Proteomes" id="UP000274556"/>
    </source>
</evidence>
<gene>
    <name evidence="1" type="ORF">BDD21_0863</name>
</gene>
<dbReference type="AlphaFoldDB" id="A0A495V299"/>
<name>A0A495V299_9GAMM</name>
<organism evidence="1 2">
    <name type="scientific">Thiocapsa rosea</name>
    <dbReference type="NCBI Taxonomy" id="69360"/>
    <lineage>
        <taxon>Bacteria</taxon>
        <taxon>Pseudomonadati</taxon>
        <taxon>Pseudomonadota</taxon>
        <taxon>Gammaproteobacteria</taxon>
        <taxon>Chromatiales</taxon>
        <taxon>Chromatiaceae</taxon>
        <taxon>Thiocapsa</taxon>
    </lineage>
</organism>
<proteinExistence type="predicted"/>
<dbReference type="Proteomes" id="UP000274556">
    <property type="component" value="Unassembled WGS sequence"/>
</dbReference>
<evidence type="ECO:0000313" key="1">
    <source>
        <dbReference type="EMBL" id="RKT43526.1"/>
    </source>
</evidence>
<comment type="caution">
    <text evidence="1">The sequence shown here is derived from an EMBL/GenBank/DDBJ whole genome shotgun (WGS) entry which is preliminary data.</text>
</comment>
<keyword evidence="2" id="KW-1185">Reference proteome</keyword>